<evidence type="ECO:0000313" key="2">
    <source>
        <dbReference type="EMBL" id="KAG5831968.1"/>
    </source>
</evidence>
<dbReference type="Gene3D" id="3.60.21.10">
    <property type="match status" value="1"/>
</dbReference>
<dbReference type="GO" id="GO:0004722">
    <property type="term" value="F:protein serine/threonine phosphatase activity"/>
    <property type="evidence" value="ECO:0007669"/>
    <property type="project" value="TreeGrafter"/>
</dbReference>
<dbReference type="PANTHER" id="PTHR11668">
    <property type="entry name" value="SERINE/THREONINE PROTEIN PHOSPHATASE"/>
    <property type="match status" value="1"/>
</dbReference>
<evidence type="ECO:0000313" key="3">
    <source>
        <dbReference type="Proteomes" id="UP001044222"/>
    </source>
</evidence>
<accession>A0A9D3LSN0</accession>
<dbReference type="GO" id="GO:0005634">
    <property type="term" value="C:nucleus"/>
    <property type="evidence" value="ECO:0007669"/>
    <property type="project" value="TreeGrafter"/>
</dbReference>
<feature type="region of interest" description="Disordered" evidence="1">
    <location>
        <begin position="18"/>
        <end position="71"/>
    </location>
</feature>
<feature type="compositionally biased region" description="Low complexity" evidence="1">
    <location>
        <begin position="40"/>
        <end position="60"/>
    </location>
</feature>
<sequence>MEDVHGLLQLPARGRHRRREDLLLPRRPVPGPAVDGAGSAGDAPHGRAGPGAAVRPALGRPGQGRAGLGRERPRVSFTFGADVVAKFLHKHDMDLICRAHQVVEDGYEFFAATAGHSVLRPQLLRRVRQRRRHDERGRDPHVLLPDPEACG</sequence>
<feature type="compositionally biased region" description="Basic and acidic residues" evidence="1">
    <location>
        <begin position="132"/>
        <end position="141"/>
    </location>
</feature>
<organism evidence="2 3">
    <name type="scientific">Anguilla anguilla</name>
    <name type="common">European freshwater eel</name>
    <name type="synonym">Muraena anguilla</name>
    <dbReference type="NCBI Taxonomy" id="7936"/>
    <lineage>
        <taxon>Eukaryota</taxon>
        <taxon>Metazoa</taxon>
        <taxon>Chordata</taxon>
        <taxon>Craniata</taxon>
        <taxon>Vertebrata</taxon>
        <taxon>Euteleostomi</taxon>
        <taxon>Actinopterygii</taxon>
        <taxon>Neopterygii</taxon>
        <taxon>Teleostei</taxon>
        <taxon>Anguilliformes</taxon>
        <taxon>Anguillidae</taxon>
        <taxon>Anguilla</taxon>
    </lineage>
</organism>
<keyword evidence="3" id="KW-1185">Reference proteome</keyword>
<proteinExistence type="predicted"/>
<dbReference type="Proteomes" id="UP001044222">
    <property type="component" value="Chromosome 17"/>
</dbReference>
<evidence type="ECO:0008006" key="4">
    <source>
        <dbReference type="Google" id="ProtNLM"/>
    </source>
</evidence>
<dbReference type="InterPro" id="IPR050341">
    <property type="entry name" value="PP1_catalytic_subunit"/>
</dbReference>
<dbReference type="InterPro" id="IPR029052">
    <property type="entry name" value="Metallo-depent_PP-like"/>
</dbReference>
<reference evidence="2" key="1">
    <citation type="submission" date="2021-01" db="EMBL/GenBank/DDBJ databases">
        <title>A chromosome-scale assembly of European eel, Anguilla anguilla.</title>
        <authorList>
            <person name="Henkel C."/>
            <person name="Jong-Raadsen S.A."/>
            <person name="Dufour S."/>
            <person name="Weltzien F.-A."/>
            <person name="Palstra A.P."/>
            <person name="Pelster B."/>
            <person name="Spaink H.P."/>
            <person name="Van Den Thillart G.E."/>
            <person name="Jansen H."/>
            <person name="Zahm M."/>
            <person name="Klopp C."/>
            <person name="Cedric C."/>
            <person name="Louis A."/>
            <person name="Berthelot C."/>
            <person name="Parey E."/>
            <person name="Roest Crollius H."/>
            <person name="Montfort J."/>
            <person name="Robinson-Rechavi M."/>
            <person name="Bucao C."/>
            <person name="Bouchez O."/>
            <person name="Gislard M."/>
            <person name="Lluch J."/>
            <person name="Milhes M."/>
            <person name="Lampietro C."/>
            <person name="Lopez Roques C."/>
            <person name="Donnadieu C."/>
            <person name="Braasch I."/>
            <person name="Desvignes T."/>
            <person name="Postlethwait J."/>
            <person name="Bobe J."/>
            <person name="Guiguen Y."/>
            <person name="Dirks R."/>
        </authorList>
    </citation>
    <scope>NUCLEOTIDE SEQUENCE</scope>
    <source>
        <strain evidence="2">Tag_6206</strain>
        <tissue evidence="2">Liver</tissue>
    </source>
</reference>
<dbReference type="GO" id="GO:0005737">
    <property type="term" value="C:cytoplasm"/>
    <property type="evidence" value="ECO:0007669"/>
    <property type="project" value="TreeGrafter"/>
</dbReference>
<protein>
    <recommendedName>
        <fullName evidence="4">Protein-serine/threonine phosphatase</fullName>
    </recommendedName>
</protein>
<comment type="caution">
    <text evidence="2">The sequence shown here is derived from an EMBL/GenBank/DDBJ whole genome shotgun (WGS) entry which is preliminary data.</text>
</comment>
<gene>
    <name evidence="2" type="ORF">ANANG_G00286100</name>
</gene>
<dbReference type="AlphaFoldDB" id="A0A9D3LSN0"/>
<dbReference type="PANTHER" id="PTHR11668:SF460">
    <property type="entry name" value="SERINE_THREONINE-PROTEIN PHOSPHATASE"/>
    <property type="match status" value="1"/>
</dbReference>
<dbReference type="SUPFAM" id="SSF56300">
    <property type="entry name" value="Metallo-dependent phosphatases"/>
    <property type="match status" value="1"/>
</dbReference>
<name>A0A9D3LSN0_ANGAN</name>
<dbReference type="EMBL" id="JAFIRN010000017">
    <property type="protein sequence ID" value="KAG5831968.1"/>
    <property type="molecule type" value="Genomic_DNA"/>
</dbReference>
<evidence type="ECO:0000256" key="1">
    <source>
        <dbReference type="SAM" id="MobiDB-lite"/>
    </source>
</evidence>
<feature type="region of interest" description="Disordered" evidence="1">
    <location>
        <begin position="129"/>
        <end position="151"/>
    </location>
</feature>